<proteinExistence type="predicted"/>
<dbReference type="PATRIC" id="fig|29422.6.peg.3278"/>
<feature type="transmembrane region" description="Helical" evidence="2">
    <location>
        <begin position="211"/>
        <end position="232"/>
    </location>
</feature>
<evidence type="ECO:0000256" key="1">
    <source>
        <dbReference type="SAM" id="Coils"/>
    </source>
</evidence>
<accession>A0A0W0S1E0</accession>
<evidence type="ECO:0000256" key="2">
    <source>
        <dbReference type="SAM" id="Phobius"/>
    </source>
</evidence>
<feature type="coiled-coil region" evidence="1">
    <location>
        <begin position="74"/>
        <end position="108"/>
    </location>
</feature>
<keyword evidence="1" id="KW-0175">Coiled coil</keyword>
<keyword evidence="2" id="KW-1133">Transmembrane helix</keyword>
<protein>
    <submittedName>
        <fullName evidence="3">Uncharacterized protein</fullName>
    </submittedName>
</protein>
<evidence type="ECO:0000313" key="4">
    <source>
        <dbReference type="Proteomes" id="UP000054742"/>
    </source>
</evidence>
<sequence>MPEIKVVKYIVTVEDFARKYQGKRYGYHEQGGNMEHIQDQDITKLKELLRHTGEFIAYFELAETKMLEWRHDIEQQAQIQQNKSQQQLQNLHNELDALQEVLTQAGIARFRLTAEKALKQGEEHVNHVQKISQQLLEDMTNKHQELSQLLEKGLNQIEQYTVRAIERLDEHFTQYDVHHFRRIANESCEQVERVAHNAVIKSQGLLGRFQWRAASLALLTTIFTAFAIGFYVSNEFPWEIHQQAINEREAGKVLMKAWPSLTQEEKAKILNSHKPHKV</sequence>
<keyword evidence="2" id="KW-0812">Transmembrane</keyword>
<dbReference type="EMBL" id="LNXV01000036">
    <property type="protein sequence ID" value="KTC76993.1"/>
    <property type="molecule type" value="Genomic_DNA"/>
</dbReference>
<keyword evidence="2" id="KW-0472">Membrane</keyword>
<organism evidence="3 4">
    <name type="scientific">Legionella brunensis</name>
    <dbReference type="NCBI Taxonomy" id="29422"/>
    <lineage>
        <taxon>Bacteria</taxon>
        <taxon>Pseudomonadati</taxon>
        <taxon>Pseudomonadota</taxon>
        <taxon>Gammaproteobacteria</taxon>
        <taxon>Legionellales</taxon>
        <taxon>Legionellaceae</taxon>
        <taxon>Legionella</taxon>
    </lineage>
</organism>
<dbReference type="Proteomes" id="UP000054742">
    <property type="component" value="Unassembled WGS sequence"/>
</dbReference>
<evidence type="ECO:0000313" key="3">
    <source>
        <dbReference type="EMBL" id="KTC76993.1"/>
    </source>
</evidence>
<dbReference type="AlphaFoldDB" id="A0A0W0S1E0"/>
<reference evidence="3 4" key="1">
    <citation type="submission" date="2015-11" db="EMBL/GenBank/DDBJ databases">
        <title>Genomic analysis of 38 Legionella species identifies large and diverse effector repertoires.</title>
        <authorList>
            <person name="Burstein D."/>
            <person name="Amaro F."/>
            <person name="Zusman T."/>
            <person name="Lifshitz Z."/>
            <person name="Cohen O."/>
            <person name="Gilbert J.A."/>
            <person name="Pupko T."/>
            <person name="Shuman H.A."/>
            <person name="Segal G."/>
        </authorList>
    </citation>
    <scope>NUCLEOTIDE SEQUENCE [LARGE SCALE GENOMIC DNA]</scope>
    <source>
        <strain evidence="3 4">ATCC 43878</strain>
    </source>
</reference>
<dbReference type="STRING" id="29422.Lbru_3100"/>
<keyword evidence="4" id="KW-1185">Reference proteome</keyword>
<comment type="caution">
    <text evidence="3">The sequence shown here is derived from an EMBL/GenBank/DDBJ whole genome shotgun (WGS) entry which is preliminary data.</text>
</comment>
<gene>
    <name evidence="3" type="ORF">Lbru_3100</name>
</gene>
<name>A0A0W0S1E0_9GAMM</name>